<evidence type="ECO:0000313" key="3">
    <source>
        <dbReference type="Proteomes" id="UP001205748"/>
    </source>
</evidence>
<dbReference type="Proteomes" id="UP001205748">
    <property type="component" value="Unassembled WGS sequence"/>
</dbReference>
<keyword evidence="3" id="KW-1185">Reference proteome</keyword>
<accession>A0AAE3L3D7</accession>
<gene>
    <name evidence="2" type="ORF">NSA47_14990</name>
</gene>
<dbReference type="EMBL" id="JANKAS010000024">
    <property type="protein sequence ID" value="MCR1900269.1"/>
    <property type="molecule type" value="Genomic_DNA"/>
</dbReference>
<dbReference type="InterPro" id="IPR009825">
    <property type="entry name" value="ECF_substrate-spec-like"/>
</dbReference>
<evidence type="ECO:0000313" key="2">
    <source>
        <dbReference type="EMBL" id="MCR1900269.1"/>
    </source>
</evidence>
<feature type="transmembrane region" description="Helical" evidence="1">
    <location>
        <begin position="7"/>
        <end position="27"/>
    </location>
</feature>
<dbReference type="NCBIfam" id="TIGR04518">
    <property type="entry name" value="ECF_S_folT_fam"/>
    <property type="match status" value="1"/>
</dbReference>
<dbReference type="RefSeq" id="WP_257533467.1">
    <property type="nucleotide sequence ID" value="NZ_JANKAS010000024.1"/>
</dbReference>
<dbReference type="InterPro" id="IPR030949">
    <property type="entry name" value="ECF_S_folate_fam"/>
</dbReference>
<proteinExistence type="predicted"/>
<dbReference type="Gene3D" id="1.10.1760.20">
    <property type="match status" value="1"/>
</dbReference>
<feature type="transmembrane region" description="Helical" evidence="1">
    <location>
        <begin position="98"/>
        <end position="120"/>
    </location>
</feature>
<dbReference type="Pfam" id="PF07155">
    <property type="entry name" value="ECF-ribofla_trS"/>
    <property type="match status" value="1"/>
</dbReference>
<keyword evidence="1" id="KW-0812">Transmembrane</keyword>
<keyword evidence="1" id="KW-0472">Membrane</keyword>
<dbReference type="AlphaFoldDB" id="A0AAE3L3D7"/>
<protein>
    <submittedName>
        <fullName evidence="2">Folate family ECF transporter S component</fullName>
    </submittedName>
</protein>
<dbReference type="GO" id="GO:0016020">
    <property type="term" value="C:membrane"/>
    <property type="evidence" value="ECO:0007669"/>
    <property type="project" value="InterPro"/>
</dbReference>
<reference evidence="2" key="1">
    <citation type="submission" date="2022-07" db="EMBL/GenBank/DDBJ databases">
        <title>Enhanced cultured diversity of the mouse gut microbiota enables custom-made synthetic communities.</title>
        <authorList>
            <person name="Afrizal A."/>
        </authorList>
    </citation>
    <scope>NUCLEOTIDE SEQUENCE</scope>
    <source>
        <strain evidence="2">DSM 28593</strain>
    </source>
</reference>
<name>A0AAE3L3D7_9FIRM</name>
<feature type="transmembrane region" description="Helical" evidence="1">
    <location>
        <begin position="141"/>
        <end position="158"/>
    </location>
</feature>
<sequence length="169" mass="18639">MNNTRKMVFVGILIALDVILTRFFSITTPIVRVGFGFVAVSLAAMLYGPIIGGIVGAVADLIGMMLFPQGSYFPGFTVSAFLGGVIYGLFLYKKPKTIINIALTILTITIIVNLGLNTLWLSMLTGNAVLAIITPRIIKQIVLLPIQVITIYITWRYVGEKIEKNYFQY</sequence>
<feature type="transmembrane region" description="Helical" evidence="1">
    <location>
        <begin position="33"/>
        <end position="59"/>
    </location>
</feature>
<comment type="caution">
    <text evidence="2">The sequence shown here is derived from an EMBL/GenBank/DDBJ whole genome shotgun (WGS) entry which is preliminary data.</text>
</comment>
<feature type="transmembrane region" description="Helical" evidence="1">
    <location>
        <begin position="71"/>
        <end position="92"/>
    </location>
</feature>
<evidence type="ECO:0000256" key="1">
    <source>
        <dbReference type="SAM" id="Phobius"/>
    </source>
</evidence>
<organism evidence="2 3">
    <name type="scientific">Irregularibacter muris</name>
    <dbReference type="NCBI Taxonomy" id="1796619"/>
    <lineage>
        <taxon>Bacteria</taxon>
        <taxon>Bacillati</taxon>
        <taxon>Bacillota</taxon>
        <taxon>Clostridia</taxon>
        <taxon>Eubacteriales</taxon>
        <taxon>Eubacteriaceae</taxon>
        <taxon>Irregularibacter</taxon>
    </lineage>
</organism>
<keyword evidence="1" id="KW-1133">Transmembrane helix</keyword>